<reference evidence="2" key="1">
    <citation type="journal article" date="2023" name="Plant J.">
        <title>Genome sequences and population genomics provide insights into the demographic history, inbreeding, and mutation load of two 'living fossil' tree species of Dipteronia.</title>
        <authorList>
            <person name="Feng Y."/>
            <person name="Comes H.P."/>
            <person name="Chen J."/>
            <person name="Zhu S."/>
            <person name="Lu R."/>
            <person name="Zhang X."/>
            <person name="Li P."/>
            <person name="Qiu J."/>
            <person name="Olsen K.M."/>
            <person name="Qiu Y."/>
        </authorList>
    </citation>
    <scope>NUCLEOTIDE SEQUENCE</scope>
    <source>
        <strain evidence="2">KIB01</strain>
    </source>
</reference>
<dbReference type="Pfam" id="PF09331">
    <property type="entry name" value="DUF1985"/>
    <property type="match status" value="1"/>
</dbReference>
<evidence type="ECO:0000313" key="3">
    <source>
        <dbReference type="Proteomes" id="UP001280121"/>
    </source>
</evidence>
<dbReference type="InterPro" id="IPR015410">
    <property type="entry name" value="DUF1985"/>
</dbReference>
<evidence type="ECO:0000259" key="1">
    <source>
        <dbReference type="Pfam" id="PF09331"/>
    </source>
</evidence>
<dbReference type="Proteomes" id="UP001280121">
    <property type="component" value="Unassembled WGS sequence"/>
</dbReference>
<gene>
    <name evidence="2" type="ORF">Ddye_005424</name>
</gene>
<dbReference type="PANTHER" id="PTHR48449:SF1">
    <property type="entry name" value="DUF1985 DOMAIN-CONTAINING PROTEIN"/>
    <property type="match status" value="1"/>
</dbReference>
<protein>
    <recommendedName>
        <fullName evidence="1">DUF1985 domain-containing protein</fullName>
    </recommendedName>
</protein>
<organism evidence="2 3">
    <name type="scientific">Dipteronia dyeriana</name>
    <dbReference type="NCBI Taxonomy" id="168575"/>
    <lineage>
        <taxon>Eukaryota</taxon>
        <taxon>Viridiplantae</taxon>
        <taxon>Streptophyta</taxon>
        <taxon>Embryophyta</taxon>
        <taxon>Tracheophyta</taxon>
        <taxon>Spermatophyta</taxon>
        <taxon>Magnoliopsida</taxon>
        <taxon>eudicotyledons</taxon>
        <taxon>Gunneridae</taxon>
        <taxon>Pentapetalae</taxon>
        <taxon>rosids</taxon>
        <taxon>malvids</taxon>
        <taxon>Sapindales</taxon>
        <taxon>Sapindaceae</taxon>
        <taxon>Hippocastanoideae</taxon>
        <taxon>Acereae</taxon>
        <taxon>Dipteronia</taxon>
    </lineage>
</organism>
<dbReference type="AlphaFoldDB" id="A0AAD9XG24"/>
<name>A0AAD9XG24_9ROSI</name>
<keyword evidence="3" id="KW-1185">Reference proteome</keyword>
<proteinExistence type="predicted"/>
<feature type="domain" description="DUF1985" evidence="1">
    <location>
        <begin position="16"/>
        <end position="136"/>
    </location>
</feature>
<accession>A0AAD9XG24</accession>
<comment type="caution">
    <text evidence="2">The sequence shown here is derived from an EMBL/GenBank/DDBJ whole genome shotgun (WGS) entry which is preliminary data.</text>
</comment>
<evidence type="ECO:0000313" key="2">
    <source>
        <dbReference type="EMBL" id="KAK2658891.1"/>
    </source>
</evidence>
<sequence length="140" mass="16207">MPCPVKFSGGIIHQLLLREVHHNGPSDDMWFLLGTHEVMFSKVELCLITGLRFGVVPDTSSYVSVDNGLHHRYFGGKDEILPFELRDVLRRGEFQQAYDSVKLCLIYMLNWILMGLDERVNIPVWQLWLVDDPVGFDVFR</sequence>
<dbReference type="PANTHER" id="PTHR48449">
    <property type="entry name" value="DUF1985 DOMAIN-CONTAINING PROTEIN"/>
    <property type="match status" value="1"/>
</dbReference>
<dbReference type="EMBL" id="JANJYI010000002">
    <property type="protein sequence ID" value="KAK2658891.1"/>
    <property type="molecule type" value="Genomic_DNA"/>
</dbReference>